<sequence length="14" mass="1620">MKTSDEHASEKLED</sequence>
<dbReference type="KEGG" id="dpl:KGM_204177"/>
<reference evidence="1 2" key="1">
    <citation type="journal article" date="2011" name="Cell">
        <title>The monarch butterfly genome yields insights into long-distance migration.</title>
        <authorList>
            <person name="Zhan S."/>
            <person name="Merlin C."/>
            <person name="Boore J.L."/>
            <person name="Reppert S.M."/>
        </authorList>
    </citation>
    <scope>NUCLEOTIDE SEQUENCE [LARGE SCALE GENOMIC DNA]</scope>
    <source>
        <strain evidence="1">F-2</strain>
    </source>
</reference>
<evidence type="ECO:0000313" key="2">
    <source>
        <dbReference type="Proteomes" id="UP000007151"/>
    </source>
</evidence>
<name>A0A212FB27_DANPL</name>
<accession>A0A212FB27</accession>
<dbReference type="InParanoid" id="A0A212FB27"/>
<comment type="caution">
    <text evidence="1">The sequence shown here is derived from an EMBL/GenBank/DDBJ whole genome shotgun (WGS) entry which is preliminary data.</text>
</comment>
<dbReference type="Proteomes" id="UP000007151">
    <property type="component" value="Unassembled WGS sequence"/>
</dbReference>
<proteinExistence type="predicted"/>
<gene>
    <name evidence="1" type="ORF">KGM_204177</name>
</gene>
<keyword evidence="2" id="KW-1185">Reference proteome</keyword>
<evidence type="ECO:0000313" key="1">
    <source>
        <dbReference type="EMBL" id="OWR50930.1"/>
    </source>
</evidence>
<protein>
    <submittedName>
        <fullName evidence="1">Uncharacterized protein</fullName>
    </submittedName>
</protein>
<dbReference type="EMBL" id="AGBW02009389">
    <property type="protein sequence ID" value="OWR50930.1"/>
    <property type="molecule type" value="Genomic_DNA"/>
</dbReference>
<organism evidence="1 2">
    <name type="scientific">Danaus plexippus plexippus</name>
    <dbReference type="NCBI Taxonomy" id="278856"/>
    <lineage>
        <taxon>Eukaryota</taxon>
        <taxon>Metazoa</taxon>
        <taxon>Ecdysozoa</taxon>
        <taxon>Arthropoda</taxon>
        <taxon>Hexapoda</taxon>
        <taxon>Insecta</taxon>
        <taxon>Pterygota</taxon>
        <taxon>Neoptera</taxon>
        <taxon>Endopterygota</taxon>
        <taxon>Lepidoptera</taxon>
        <taxon>Glossata</taxon>
        <taxon>Ditrysia</taxon>
        <taxon>Papilionoidea</taxon>
        <taxon>Nymphalidae</taxon>
        <taxon>Danainae</taxon>
        <taxon>Danaini</taxon>
        <taxon>Danaina</taxon>
        <taxon>Danaus</taxon>
        <taxon>Danaus</taxon>
    </lineage>
</organism>